<proteinExistence type="predicted"/>
<evidence type="ECO:0008006" key="3">
    <source>
        <dbReference type="Google" id="ProtNLM"/>
    </source>
</evidence>
<dbReference type="PANTHER" id="PTHR33395:SF22">
    <property type="entry name" value="REVERSE TRANSCRIPTASE DOMAIN-CONTAINING PROTEIN"/>
    <property type="match status" value="1"/>
</dbReference>
<gene>
    <name evidence="1" type="ORF">GRJ2_003364400</name>
</gene>
<comment type="caution">
    <text evidence="1">The sequence shown here is derived from an EMBL/GenBank/DDBJ whole genome shotgun (WGS) entry which is preliminary data.</text>
</comment>
<sequence length="369" mass="42390">MQVVEEPTRRGVLLDLVLTNKEGLVGDVKDGGSLGCSGHEMVEFRILHGRSRAISRTTTLDFRRANFGLFKDLLGRIPWVKVLEGKRAQESWSIFRHHFLRAQDQCIPKNRKTSKGGRRPAWMSKELLEKLKGKKEAYRMWKKGLPTWEEYRNVVRECRDATRKAKAHLELNLAGEVKDNKKGFFKYISRKRKTRENVGPLLNEVGALVMEDTEKAELLNAFLASVFTAKASPQETQTLEVGEKVQRKEDLPLVEEDQVREHLGKLDIHKSTGPDGMHPRVLRELADVIARPPSIIFERSWRTGEVPEDWRKANVTLVFRKGKKEAPGNYRPVNLTSIPGKMMEQLMSMQRRRRLLGAVNMDSPRRNHA</sequence>
<dbReference type="EMBL" id="BAAFJT010000299">
    <property type="protein sequence ID" value="GAB0208987.1"/>
    <property type="molecule type" value="Genomic_DNA"/>
</dbReference>
<evidence type="ECO:0000313" key="1">
    <source>
        <dbReference type="EMBL" id="GAB0208987.1"/>
    </source>
</evidence>
<name>A0ABC9YJ85_GRUJA</name>
<dbReference type="Proteomes" id="UP001623348">
    <property type="component" value="Unassembled WGS sequence"/>
</dbReference>
<dbReference type="AlphaFoldDB" id="A0ABC9YJ85"/>
<evidence type="ECO:0000313" key="2">
    <source>
        <dbReference type="Proteomes" id="UP001623348"/>
    </source>
</evidence>
<protein>
    <recommendedName>
        <fullName evidence="3">Rna-directed dna polymerase from mobile element jockey-like</fullName>
    </recommendedName>
</protein>
<organism evidence="1 2">
    <name type="scientific">Grus japonensis</name>
    <name type="common">Japanese crane</name>
    <name type="synonym">Red-crowned crane</name>
    <dbReference type="NCBI Taxonomy" id="30415"/>
    <lineage>
        <taxon>Eukaryota</taxon>
        <taxon>Metazoa</taxon>
        <taxon>Chordata</taxon>
        <taxon>Craniata</taxon>
        <taxon>Vertebrata</taxon>
        <taxon>Euteleostomi</taxon>
        <taxon>Archelosauria</taxon>
        <taxon>Archosauria</taxon>
        <taxon>Dinosauria</taxon>
        <taxon>Saurischia</taxon>
        <taxon>Theropoda</taxon>
        <taxon>Coelurosauria</taxon>
        <taxon>Aves</taxon>
        <taxon>Neognathae</taxon>
        <taxon>Neoaves</taxon>
        <taxon>Gruiformes</taxon>
        <taxon>Gruidae</taxon>
        <taxon>Grus</taxon>
    </lineage>
</organism>
<dbReference type="PANTHER" id="PTHR33395">
    <property type="entry name" value="TRANSCRIPTASE, PUTATIVE-RELATED-RELATED"/>
    <property type="match status" value="1"/>
</dbReference>
<keyword evidence="2" id="KW-1185">Reference proteome</keyword>
<accession>A0ABC9YJ85</accession>
<reference evidence="1 2" key="1">
    <citation type="submission" date="2024-06" db="EMBL/GenBank/DDBJ databases">
        <title>The draft genome of Grus japonensis, version 3.</title>
        <authorList>
            <person name="Nabeshima K."/>
            <person name="Suzuki S."/>
            <person name="Onuma M."/>
        </authorList>
    </citation>
    <scope>NUCLEOTIDE SEQUENCE [LARGE SCALE GENOMIC DNA]</scope>
    <source>
        <strain evidence="1 2">451A</strain>
    </source>
</reference>